<gene>
    <name evidence="14" type="primary">fliF</name>
    <name evidence="14" type="ORF">D9V37_13745</name>
</gene>
<dbReference type="InterPro" id="IPR013556">
    <property type="entry name" value="Flag_M-ring_C"/>
</dbReference>
<feature type="transmembrane region" description="Helical" evidence="11">
    <location>
        <begin position="21"/>
        <end position="45"/>
    </location>
</feature>
<dbReference type="InterPro" id="IPR045851">
    <property type="entry name" value="AMP-bd_C_sf"/>
</dbReference>
<evidence type="ECO:0000256" key="8">
    <source>
        <dbReference type="ARBA" id="ARBA00023143"/>
    </source>
</evidence>
<evidence type="ECO:0000256" key="5">
    <source>
        <dbReference type="ARBA" id="ARBA00022692"/>
    </source>
</evidence>
<feature type="transmembrane region" description="Helical" evidence="11">
    <location>
        <begin position="435"/>
        <end position="454"/>
    </location>
</feature>
<dbReference type="GO" id="GO:0003774">
    <property type="term" value="F:cytoskeletal motor activity"/>
    <property type="evidence" value="ECO:0007669"/>
    <property type="project" value="InterPro"/>
</dbReference>
<evidence type="ECO:0000256" key="1">
    <source>
        <dbReference type="ARBA" id="ARBA00004117"/>
    </source>
</evidence>
<dbReference type="Proteomes" id="UP000281708">
    <property type="component" value="Unassembled WGS sequence"/>
</dbReference>
<comment type="subcellular location">
    <subcellularLocation>
        <location evidence="1 9">Bacterial flagellum basal body</location>
    </subcellularLocation>
    <subcellularLocation>
        <location evidence="2">Cell membrane</location>
        <topology evidence="2">Multi-pass membrane protein</topology>
    </subcellularLocation>
</comment>
<evidence type="ECO:0000256" key="3">
    <source>
        <dbReference type="ARBA" id="ARBA00007971"/>
    </source>
</evidence>
<evidence type="ECO:0000256" key="2">
    <source>
        <dbReference type="ARBA" id="ARBA00004651"/>
    </source>
</evidence>
<dbReference type="GO" id="GO:0071973">
    <property type="term" value="P:bacterial-type flagellum-dependent cell motility"/>
    <property type="evidence" value="ECO:0007669"/>
    <property type="project" value="InterPro"/>
</dbReference>
<keyword evidence="14" id="KW-0966">Cell projection</keyword>
<evidence type="ECO:0000259" key="13">
    <source>
        <dbReference type="Pfam" id="PF08345"/>
    </source>
</evidence>
<evidence type="ECO:0000256" key="9">
    <source>
        <dbReference type="PIRNR" id="PIRNR004862"/>
    </source>
</evidence>
<evidence type="ECO:0000256" key="6">
    <source>
        <dbReference type="ARBA" id="ARBA00022989"/>
    </source>
</evidence>
<feature type="domain" description="Flagellar M-ring C-terminal" evidence="13">
    <location>
        <begin position="252"/>
        <end position="408"/>
    </location>
</feature>
<evidence type="ECO:0000256" key="7">
    <source>
        <dbReference type="ARBA" id="ARBA00023136"/>
    </source>
</evidence>
<dbReference type="EMBL" id="RDBE01000008">
    <property type="protein sequence ID" value="RLV48780.1"/>
    <property type="molecule type" value="Genomic_DNA"/>
</dbReference>
<dbReference type="InterPro" id="IPR006182">
    <property type="entry name" value="FliF_N_dom"/>
</dbReference>
<dbReference type="GO" id="GO:0009431">
    <property type="term" value="C:bacterial-type flagellum basal body, MS ring"/>
    <property type="evidence" value="ECO:0007669"/>
    <property type="project" value="InterPro"/>
</dbReference>
<keyword evidence="6 11" id="KW-1133">Transmembrane helix</keyword>
<dbReference type="PIRSF" id="PIRSF004862">
    <property type="entry name" value="FliF"/>
    <property type="match status" value="1"/>
</dbReference>
<dbReference type="PANTHER" id="PTHR30046">
    <property type="entry name" value="FLAGELLAR M-RING PROTEIN"/>
    <property type="match status" value="1"/>
</dbReference>
<dbReference type="PRINTS" id="PR01009">
    <property type="entry name" value="FLGMRINGFLIF"/>
</dbReference>
<organism evidence="14 15">
    <name type="scientific">Nocardioides mangrovicus</name>
    <dbReference type="NCBI Taxonomy" id="2478913"/>
    <lineage>
        <taxon>Bacteria</taxon>
        <taxon>Bacillati</taxon>
        <taxon>Actinomycetota</taxon>
        <taxon>Actinomycetes</taxon>
        <taxon>Propionibacteriales</taxon>
        <taxon>Nocardioidaceae</taxon>
        <taxon>Nocardioides</taxon>
    </lineage>
</organism>
<sequence length="533" mass="56441">MKDLVLGRLSGMQRTFSGFTAGQKVVALIGTGALLLGAVLVFRWVSQPDYAPLFSGLSDSDASAVVQQLDTEGVKYKIANGGDTVMVPRSEVYKTRIQLSGEGIPSGSDGGYSILDKQSLSTSEFQQQTDFKRAMEGELTKTIEAMDGVQTAVVHLAIPEKQVFSDKQGKPTASVLVQTRSGVTLNQNQVQAIVHLVAASIDGMKASDVTVADSKGQLLSNQSDTGAAGASSRNQYVESYQKQAEAKAQTLLNRVVGDGNADVQVTADLNFDKTTTQSRTYKQSDPNGLTLSSTKNTEDYTGAGGSTPTGVVGPDGQMDTSTTTTTTGSGSSASTYKKSSETSDSALDTTTQQVTSAPGSVQQLHVAVALDQTAAASTKPAEIQKMITSALGIDPARGDTLRVSVLPFDRSAEKSAAAELKASDAAAAKASKMSLYRNIGVGVLVLLGLLFLWLRGRKRAKQRAEQTTYVVEQLRNDAARREEAQRVVESPATQLLSLEAPDPTKDLQSELTQLVESQPDDVAALLRGWMADR</sequence>
<dbReference type="AlphaFoldDB" id="A0A3L8P012"/>
<dbReference type="InterPro" id="IPR000067">
    <property type="entry name" value="FlgMring_FliF"/>
</dbReference>
<keyword evidence="14" id="KW-0282">Flagellum</keyword>
<dbReference type="OrthoDB" id="9807026at2"/>
<dbReference type="RefSeq" id="WP_121806741.1">
    <property type="nucleotide sequence ID" value="NZ_RDBE01000008.1"/>
</dbReference>
<dbReference type="Pfam" id="PF08345">
    <property type="entry name" value="YscJ_FliF_C"/>
    <property type="match status" value="1"/>
</dbReference>
<keyword evidence="5 11" id="KW-0812">Transmembrane</keyword>
<keyword evidence="7 11" id="KW-0472">Membrane</keyword>
<keyword evidence="14" id="KW-0969">Cilium</keyword>
<reference evidence="14 15" key="1">
    <citation type="submission" date="2018-10" db="EMBL/GenBank/DDBJ databases">
        <title>Marmoricola sp. 4Q3S-7 whole genome shotgun sequence.</title>
        <authorList>
            <person name="Li F."/>
        </authorList>
    </citation>
    <scope>NUCLEOTIDE SEQUENCE [LARGE SCALE GENOMIC DNA]</scope>
    <source>
        <strain evidence="14 15">4Q3S-7</strain>
    </source>
</reference>
<feature type="compositionally biased region" description="Polar residues" evidence="10">
    <location>
        <begin position="344"/>
        <end position="356"/>
    </location>
</feature>
<keyword evidence="15" id="KW-1185">Reference proteome</keyword>
<feature type="compositionally biased region" description="Low complexity" evidence="10">
    <location>
        <begin position="320"/>
        <end position="337"/>
    </location>
</feature>
<evidence type="ECO:0000256" key="4">
    <source>
        <dbReference type="ARBA" id="ARBA00022475"/>
    </source>
</evidence>
<feature type="region of interest" description="Disordered" evidence="10">
    <location>
        <begin position="276"/>
        <end position="356"/>
    </location>
</feature>
<protein>
    <recommendedName>
        <fullName evidence="9">Flagellar M-ring protein</fullName>
    </recommendedName>
</protein>
<dbReference type="NCBIfam" id="TIGR00206">
    <property type="entry name" value="fliF"/>
    <property type="match status" value="1"/>
</dbReference>
<evidence type="ECO:0000313" key="14">
    <source>
        <dbReference type="EMBL" id="RLV48780.1"/>
    </source>
</evidence>
<comment type="caution">
    <text evidence="14">The sequence shown here is derived from an EMBL/GenBank/DDBJ whole genome shotgun (WGS) entry which is preliminary data.</text>
</comment>
<evidence type="ECO:0000259" key="12">
    <source>
        <dbReference type="Pfam" id="PF01514"/>
    </source>
</evidence>
<evidence type="ECO:0000256" key="11">
    <source>
        <dbReference type="SAM" id="Phobius"/>
    </source>
</evidence>
<evidence type="ECO:0000256" key="10">
    <source>
        <dbReference type="SAM" id="MobiDB-lite"/>
    </source>
</evidence>
<keyword evidence="8 9" id="KW-0975">Bacterial flagellum</keyword>
<feature type="compositionally biased region" description="Polar residues" evidence="10">
    <location>
        <begin position="276"/>
        <end position="295"/>
    </location>
</feature>
<proteinExistence type="inferred from homology"/>
<dbReference type="InterPro" id="IPR043427">
    <property type="entry name" value="YscJ/FliF"/>
</dbReference>
<keyword evidence="4" id="KW-1003">Cell membrane</keyword>
<dbReference type="Gene3D" id="3.30.300.30">
    <property type="match status" value="1"/>
</dbReference>
<accession>A0A3L8P012</accession>
<name>A0A3L8P012_9ACTN</name>
<dbReference type="GO" id="GO:0005886">
    <property type="term" value="C:plasma membrane"/>
    <property type="evidence" value="ECO:0007669"/>
    <property type="project" value="UniProtKB-SubCell"/>
</dbReference>
<comment type="function">
    <text evidence="9">The M ring may be actively involved in energy transduction.</text>
</comment>
<dbReference type="Pfam" id="PF01514">
    <property type="entry name" value="YscJ_FliF"/>
    <property type="match status" value="1"/>
</dbReference>
<comment type="similarity">
    <text evidence="3 9">Belongs to the FliF family.</text>
</comment>
<feature type="domain" description="Flagellar M-ring N-terminal" evidence="12">
    <location>
        <begin position="46"/>
        <end position="220"/>
    </location>
</feature>
<evidence type="ECO:0000313" key="15">
    <source>
        <dbReference type="Proteomes" id="UP000281708"/>
    </source>
</evidence>
<dbReference type="PANTHER" id="PTHR30046:SF0">
    <property type="entry name" value="FLAGELLAR M-RING PROTEIN"/>
    <property type="match status" value="1"/>
</dbReference>